<evidence type="ECO:0000256" key="5">
    <source>
        <dbReference type="ARBA" id="ARBA00022840"/>
    </source>
</evidence>
<dbReference type="PANTHER" id="PTHR43671:SF13">
    <property type="entry name" value="SERINE_THREONINE-PROTEIN KINASE NEK2"/>
    <property type="match status" value="1"/>
</dbReference>
<sequence length="532" mass="58619">MARFTVPSASTSPEDNKRIQQRVTAGYRVPSASSSPEADQQPPRRATKGYKVPSASSASDENGQEAASPHRSPPGAKTSISVALRKPTPVVSHPRRRPQLFGASSPLSEDDPEATQDARPPGAYPISNHGSTSPATPTGSGGYVVNNTVEPTAGGRQNDEVESTGSDHRSDSYYTAVESLDGRRVVSRRMPLTPETQQIRRHTVDEIAELLGGHDNLVQLVQHVGFGTANNHVVTTWQRTEGPSLADLISAKMRPGKQFNGLSESFVWHTVISLLRAIVYLQTGRSDHEDPHINPNWQPLVHNSISPANIFYSPAVAGQEYKPCKLGNFSKCAILPRNQDPDTAPERQERLDAFPVIPEEQETGYEAPEIFREEDHVPGPASDLWSIGAVAVTMMSGCYVWDFVRQTAFEARIGRDNAQLHESWRHMPARQRHLYLEKQAMHAEIVRALPQHYSYELKEFVEALLFFDPEDRGLAVIVLEDAVARYEAVKARGSQVVQKKTLVELGEESVKQTRAHARLPANGPPADTPMIP</sequence>
<dbReference type="GO" id="GO:0005524">
    <property type="term" value="F:ATP binding"/>
    <property type="evidence" value="ECO:0007669"/>
    <property type="project" value="UniProtKB-KW"/>
</dbReference>
<dbReference type="EC" id="2.7.11.1" evidence="1"/>
<dbReference type="InterPro" id="IPR011009">
    <property type="entry name" value="Kinase-like_dom_sf"/>
</dbReference>
<dbReference type="RefSeq" id="XP_064656700.1">
    <property type="nucleotide sequence ID" value="XM_064804858.1"/>
</dbReference>
<feature type="domain" description="Protein kinase" evidence="7">
    <location>
        <begin position="158"/>
        <end position="489"/>
    </location>
</feature>
<evidence type="ECO:0000313" key="9">
    <source>
        <dbReference type="Proteomes" id="UP001337655"/>
    </source>
</evidence>
<keyword evidence="3" id="KW-0547">Nucleotide-binding</keyword>
<keyword evidence="9" id="KW-1185">Reference proteome</keyword>
<dbReference type="SMART" id="SM00220">
    <property type="entry name" value="S_TKc"/>
    <property type="match status" value="1"/>
</dbReference>
<evidence type="ECO:0000256" key="3">
    <source>
        <dbReference type="ARBA" id="ARBA00022741"/>
    </source>
</evidence>
<protein>
    <recommendedName>
        <fullName evidence="1">non-specific serine/threonine protein kinase</fullName>
        <ecNumber evidence="1">2.7.11.1</ecNumber>
    </recommendedName>
</protein>
<keyword evidence="5" id="KW-0067">ATP-binding</keyword>
<keyword evidence="2" id="KW-0808">Transferase</keyword>
<evidence type="ECO:0000256" key="4">
    <source>
        <dbReference type="ARBA" id="ARBA00022777"/>
    </source>
</evidence>
<gene>
    <name evidence="8" type="ORF">LTR77_007621</name>
</gene>
<evidence type="ECO:0000313" key="8">
    <source>
        <dbReference type="EMBL" id="KAK5166892.1"/>
    </source>
</evidence>
<dbReference type="InterPro" id="IPR050660">
    <property type="entry name" value="NEK_Ser/Thr_kinase"/>
</dbReference>
<dbReference type="EMBL" id="JAVRRT010000012">
    <property type="protein sequence ID" value="KAK5166892.1"/>
    <property type="molecule type" value="Genomic_DNA"/>
</dbReference>
<feature type="compositionally biased region" description="Pro residues" evidence="6">
    <location>
        <begin position="522"/>
        <end position="532"/>
    </location>
</feature>
<dbReference type="GeneID" id="89928957"/>
<feature type="compositionally biased region" description="Polar residues" evidence="6">
    <location>
        <begin position="128"/>
        <end position="138"/>
    </location>
</feature>
<dbReference type="SUPFAM" id="SSF56112">
    <property type="entry name" value="Protein kinase-like (PK-like)"/>
    <property type="match status" value="1"/>
</dbReference>
<dbReference type="InterPro" id="IPR000719">
    <property type="entry name" value="Prot_kinase_dom"/>
</dbReference>
<name>A0AAV9P2J6_9PEZI</name>
<feature type="region of interest" description="Disordered" evidence="6">
    <location>
        <begin position="1"/>
        <end position="173"/>
    </location>
</feature>
<comment type="caution">
    <text evidence="8">The sequence shown here is derived from an EMBL/GenBank/DDBJ whole genome shotgun (WGS) entry which is preliminary data.</text>
</comment>
<reference evidence="8 9" key="1">
    <citation type="submission" date="2023-08" db="EMBL/GenBank/DDBJ databases">
        <title>Black Yeasts Isolated from many extreme environments.</title>
        <authorList>
            <person name="Coleine C."/>
            <person name="Stajich J.E."/>
            <person name="Selbmann L."/>
        </authorList>
    </citation>
    <scope>NUCLEOTIDE SEQUENCE [LARGE SCALE GENOMIC DNA]</scope>
    <source>
        <strain evidence="8 9">CCFEE 5935</strain>
    </source>
</reference>
<evidence type="ECO:0000259" key="7">
    <source>
        <dbReference type="PROSITE" id="PS50011"/>
    </source>
</evidence>
<dbReference type="AlphaFoldDB" id="A0AAV9P2J6"/>
<dbReference type="GO" id="GO:0004674">
    <property type="term" value="F:protein serine/threonine kinase activity"/>
    <property type="evidence" value="ECO:0007669"/>
    <property type="project" value="UniProtKB-EC"/>
</dbReference>
<dbReference type="Gene3D" id="1.10.510.10">
    <property type="entry name" value="Transferase(Phosphotransferase) domain 1"/>
    <property type="match status" value="1"/>
</dbReference>
<organism evidence="8 9">
    <name type="scientific">Saxophila tyrrhenica</name>
    <dbReference type="NCBI Taxonomy" id="1690608"/>
    <lineage>
        <taxon>Eukaryota</taxon>
        <taxon>Fungi</taxon>
        <taxon>Dikarya</taxon>
        <taxon>Ascomycota</taxon>
        <taxon>Pezizomycotina</taxon>
        <taxon>Dothideomycetes</taxon>
        <taxon>Dothideomycetidae</taxon>
        <taxon>Mycosphaerellales</taxon>
        <taxon>Extremaceae</taxon>
        <taxon>Saxophila</taxon>
    </lineage>
</organism>
<feature type="region of interest" description="Disordered" evidence="6">
    <location>
        <begin position="513"/>
        <end position="532"/>
    </location>
</feature>
<dbReference type="Proteomes" id="UP001337655">
    <property type="component" value="Unassembled WGS sequence"/>
</dbReference>
<dbReference type="PROSITE" id="PS50011">
    <property type="entry name" value="PROTEIN_KINASE_DOM"/>
    <property type="match status" value="1"/>
</dbReference>
<proteinExistence type="predicted"/>
<dbReference type="PANTHER" id="PTHR43671">
    <property type="entry name" value="SERINE/THREONINE-PROTEIN KINASE NEK"/>
    <property type="match status" value="1"/>
</dbReference>
<evidence type="ECO:0000256" key="1">
    <source>
        <dbReference type="ARBA" id="ARBA00012513"/>
    </source>
</evidence>
<keyword evidence="4" id="KW-0418">Kinase</keyword>
<evidence type="ECO:0000256" key="6">
    <source>
        <dbReference type="SAM" id="MobiDB-lite"/>
    </source>
</evidence>
<accession>A0AAV9P2J6</accession>
<dbReference type="Pfam" id="PF00069">
    <property type="entry name" value="Pkinase"/>
    <property type="match status" value="1"/>
</dbReference>
<evidence type="ECO:0000256" key="2">
    <source>
        <dbReference type="ARBA" id="ARBA00022679"/>
    </source>
</evidence>